<comment type="caution">
    <text evidence="8">The sequence shown here is derived from an EMBL/GenBank/DDBJ whole genome shotgun (WGS) entry which is preliminary data.</text>
</comment>
<dbReference type="InterPro" id="IPR032675">
    <property type="entry name" value="LRR_dom_sf"/>
</dbReference>
<reference evidence="8" key="1">
    <citation type="submission" date="2023-02" db="EMBL/GenBank/DDBJ databases">
        <title>Genome of toxic invasive species Heracleum sosnowskyi carries increased number of genes despite the absence of recent whole-genome duplications.</title>
        <authorList>
            <person name="Schelkunov M."/>
            <person name="Shtratnikova V."/>
            <person name="Makarenko M."/>
            <person name="Klepikova A."/>
            <person name="Omelchenko D."/>
            <person name="Novikova G."/>
            <person name="Obukhova E."/>
            <person name="Bogdanov V."/>
            <person name="Penin A."/>
            <person name="Logacheva M."/>
        </authorList>
    </citation>
    <scope>NUCLEOTIDE SEQUENCE</scope>
    <source>
        <strain evidence="8">Hsosn_3</strain>
        <tissue evidence="8">Leaf</tissue>
    </source>
</reference>
<evidence type="ECO:0000256" key="4">
    <source>
        <dbReference type="ARBA" id="ARBA00022989"/>
    </source>
</evidence>
<evidence type="ECO:0000256" key="3">
    <source>
        <dbReference type="ARBA" id="ARBA00022729"/>
    </source>
</evidence>
<dbReference type="InterPro" id="IPR046956">
    <property type="entry name" value="RLP23-like"/>
</dbReference>
<organism evidence="8 9">
    <name type="scientific">Heracleum sosnowskyi</name>
    <dbReference type="NCBI Taxonomy" id="360622"/>
    <lineage>
        <taxon>Eukaryota</taxon>
        <taxon>Viridiplantae</taxon>
        <taxon>Streptophyta</taxon>
        <taxon>Embryophyta</taxon>
        <taxon>Tracheophyta</taxon>
        <taxon>Spermatophyta</taxon>
        <taxon>Magnoliopsida</taxon>
        <taxon>eudicotyledons</taxon>
        <taxon>Gunneridae</taxon>
        <taxon>Pentapetalae</taxon>
        <taxon>asterids</taxon>
        <taxon>campanulids</taxon>
        <taxon>Apiales</taxon>
        <taxon>Apiaceae</taxon>
        <taxon>Apioideae</taxon>
        <taxon>apioid superclade</taxon>
        <taxon>Tordylieae</taxon>
        <taxon>Tordyliinae</taxon>
        <taxon>Heracleum</taxon>
    </lineage>
</organism>
<keyword evidence="3" id="KW-0732">Signal</keyword>
<keyword evidence="4 7" id="KW-1133">Transmembrane helix</keyword>
<protein>
    <submittedName>
        <fullName evidence="8">Uncharacterized protein</fullName>
    </submittedName>
</protein>
<reference evidence="8" key="2">
    <citation type="submission" date="2023-05" db="EMBL/GenBank/DDBJ databases">
        <authorList>
            <person name="Schelkunov M.I."/>
        </authorList>
    </citation>
    <scope>NUCLEOTIDE SEQUENCE</scope>
    <source>
        <strain evidence="8">Hsosn_3</strain>
        <tissue evidence="8">Leaf</tissue>
    </source>
</reference>
<dbReference type="GO" id="GO:0016020">
    <property type="term" value="C:membrane"/>
    <property type="evidence" value="ECO:0007669"/>
    <property type="project" value="UniProtKB-SubCell"/>
</dbReference>
<dbReference type="Gene3D" id="3.80.10.10">
    <property type="entry name" value="Ribonuclease Inhibitor"/>
    <property type="match status" value="1"/>
</dbReference>
<evidence type="ECO:0000256" key="2">
    <source>
        <dbReference type="ARBA" id="ARBA00022692"/>
    </source>
</evidence>
<evidence type="ECO:0000313" key="9">
    <source>
        <dbReference type="Proteomes" id="UP001237642"/>
    </source>
</evidence>
<evidence type="ECO:0000256" key="7">
    <source>
        <dbReference type="SAM" id="Phobius"/>
    </source>
</evidence>
<keyword evidence="2 7" id="KW-0812">Transmembrane</keyword>
<feature type="transmembrane region" description="Helical" evidence="7">
    <location>
        <begin position="84"/>
        <end position="104"/>
    </location>
</feature>
<accession>A0AAD8MSJ1</accession>
<dbReference type="PANTHER" id="PTHR48063:SF35">
    <property type="entry name" value="RECEPTOR-LIKE PROTEIN 12"/>
    <property type="match status" value="1"/>
</dbReference>
<sequence>MNKLSGKIPAELADITFLGVLDLSDNQLTGKIPLGSQIQTFTETSFGGNKGLCGPPLHIKCGGIPVMTEDNDDGDPGDNIRWEFVGPEVGFVFGLGIVILPLVFNKRWRYFYYKHVNHILSRVFKMTHQREDLPERIRSRGSRIQRARS</sequence>
<dbReference type="AlphaFoldDB" id="A0AAD8MSJ1"/>
<proteinExistence type="predicted"/>
<evidence type="ECO:0000256" key="1">
    <source>
        <dbReference type="ARBA" id="ARBA00004479"/>
    </source>
</evidence>
<evidence type="ECO:0000313" key="8">
    <source>
        <dbReference type="EMBL" id="KAK1383417.1"/>
    </source>
</evidence>
<comment type="subcellular location">
    <subcellularLocation>
        <location evidence="1">Membrane</location>
        <topology evidence="1">Single-pass type I membrane protein</topology>
    </subcellularLocation>
</comment>
<evidence type="ECO:0000256" key="6">
    <source>
        <dbReference type="ARBA" id="ARBA00023180"/>
    </source>
</evidence>
<keyword evidence="5 7" id="KW-0472">Membrane</keyword>
<dbReference type="EMBL" id="JAUIZM010000005">
    <property type="protein sequence ID" value="KAK1383417.1"/>
    <property type="molecule type" value="Genomic_DNA"/>
</dbReference>
<evidence type="ECO:0000256" key="5">
    <source>
        <dbReference type="ARBA" id="ARBA00023136"/>
    </source>
</evidence>
<name>A0AAD8MSJ1_9APIA</name>
<dbReference type="Proteomes" id="UP001237642">
    <property type="component" value="Unassembled WGS sequence"/>
</dbReference>
<dbReference type="SUPFAM" id="SSF52058">
    <property type="entry name" value="L domain-like"/>
    <property type="match status" value="1"/>
</dbReference>
<gene>
    <name evidence="8" type="ORF">POM88_021152</name>
</gene>
<keyword evidence="9" id="KW-1185">Reference proteome</keyword>
<keyword evidence="6" id="KW-0325">Glycoprotein</keyword>
<dbReference type="PANTHER" id="PTHR48063">
    <property type="entry name" value="LRR RECEPTOR-LIKE KINASE"/>
    <property type="match status" value="1"/>
</dbReference>